<protein>
    <submittedName>
        <fullName evidence="2">Sulfotransferase domain protein</fullName>
    </submittedName>
</protein>
<evidence type="ECO:0000259" key="1">
    <source>
        <dbReference type="Pfam" id="PF01636"/>
    </source>
</evidence>
<evidence type="ECO:0000313" key="3">
    <source>
        <dbReference type="Proteomes" id="UP000307000"/>
    </source>
</evidence>
<dbReference type="KEGG" id="gcr:GcLGCM259_1181"/>
<sequence>MNSATGERLGSLCETLGELFPHGTVEVRDLGPGQDGWRLVPSRTNPRLAVPANVPPAAMRSAIRPCASDGLKHKARRYALAAALRSPAGARLMPAGITVGDDSGSITTHLENIFNQPVCFGLMTGSARANRKPVLGIFDRRGRELGFAKIGLSELAHELVANEHRALLALQSSSASALQVPQVISYDFFDSKPVLVMSALRPNALQRPLPLPVGAVIGLLASAPVEQRLLADSTWFRGLLRDLEALAAVPAAGRLADMVRQLPRLLPEESLAFGAWHGDFGPWNMARTKSAPMVWDWERYDTGQPVGNDLFHFAAHERLREMGNMGAALRALRDPELNANVAGLQVQCGTRAPRHAIQAMLRLLYLATLAARFLGDGHRHQVEATFALGRWYTDVMQELIKDTQWG</sequence>
<proteinExistence type="predicted"/>
<evidence type="ECO:0000313" key="2">
    <source>
        <dbReference type="EMBL" id="QCY46922.1"/>
    </source>
</evidence>
<dbReference type="AlphaFoldDB" id="A0A5B7WST2"/>
<dbReference type="Proteomes" id="UP000307000">
    <property type="component" value="Chromosome"/>
</dbReference>
<keyword evidence="2" id="KW-0808">Transferase</keyword>
<dbReference type="SUPFAM" id="SSF56112">
    <property type="entry name" value="Protein kinase-like (PK-like)"/>
    <property type="match status" value="1"/>
</dbReference>
<dbReference type="GO" id="GO:0016740">
    <property type="term" value="F:transferase activity"/>
    <property type="evidence" value="ECO:0007669"/>
    <property type="project" value="UniProtKB-KW"/>
</dbReference>
<gene>
    <name evidence="2" type="ORF">GcLGCM259_1181</name>
</gene>
<organism evidence="2 3">
    <name type="scientific">Glutamicibacter creatinolyticus</name>
    <dbReference type="NCBI Taxonomy" id="162496"/>
    <lineage>
        <taxon>Bacteria</taxon>
        <taxon>Bacillati</taxon>
        <taxon>Actinomycetota</taxon>
        <taxon>Actinomycetes</taxon>
        <taxon>Micrococcales</taxon>
        <taxon>Micrococcaceae</taxon>
        <taxon>Glutamicibacter</taxon>
    </lineage>
</organism>
<dbReference type="RefSeq" id="WP_138926063.1">
    <property type="nucleotide sequence ID" value="NZ_CP034412.1"/>
</dbReference>
<reference evidence="2 3" key="1">
    <citation type="submission" date="2018-12" db="EMBL/GenBank/DDBJ databases">
        <title>Complete Genome Sequence of Glutamicibacter creatinolyticus strain LGCM259,isolated from an abscess of a 12-year-old mare in Italy.</title>
        <authorList>
            <person name="Santos R.G."/>
            <person name="Silva A.L."/>
            <person name="Seyffert N."/>
            <person name="Castro T.L.P."/>
            <person name="Attili A.R."/>
            <person name="Rifici C."/>
            <person name="Mazzullo G."/>
            <person name="Brenig B."/>
            <person name="Venanzi F."/>
            <person name="Azevedo V."/>
        </authorList>
    </citation>
    <scope>NUCLEOTIDE SEQUENCE [LARGE SCALE GENOMIC DNA]</scope>
    <source>
        <strain evidence="2 3">LGCM 259</strain>
    </source>
</reference>
<dbReference type="InterPro" id="IPR011009">
    <property type="entry name" value="Kinase-like_dom_sf"/>
</dbReference>
<feature type="domain" description="Aminoglycoside phosphotransferase" evidence="1">
    <location>
        <begin position="155"/>
        <end position="306"/>
    </location>
</feature>
<keyword evidence="3" id="KW-1185">Reference proteome</keyword>
<dbReference type="InterPro" id="IPR002575">
    <property type="entry name" value="Aminoglycoside_PTrfase"/>
</dbReference>
<dbReference type="Pfam" id="PF01636">
    <property type="entry name" value="APH"/>
    <property type="match status" value="1"/>
</dbReference>
<name>A0A5B7WST2_9MICC</name>
<accession>A0A5B7WST2</accession>
<dbReference type="EMBL" id="CP034412">
    <property type="protein sequence ID" value="QCY46922.1"/>
    <property type="molecule type" value="Genomic_DNA"/>
</dbReference>